<evidence type="ECO:0000313" key="2">
    <source>
        <dbReference type="Proteomes" id="UP000186795"/>
    </source>
</evidence>
<proteinExistence type="predicted"/>
<dbReference type="AlphaFoldDB" id="A0A1N7KED9"/>
<evidence type="ECO:0000313" key="1">
    <source>
        <dbReference type="EMBL" id="SIS59953.1"/>
    </source>
</evidence>
<gene>
    <name evidence="1" type="ORF">SAMN05421790_10324</name>
</gene>
<accession>A0A1N7KED9</accession>
<keyword evidence="2" id="KW-1185">Reference proteome</keyword>
<organism evidence="1 2">
    <name type="scientific">Kroppenstedtia eburnea</name>
    <dbReference type="NCBI Taxonomy" id="714067"/>
    <lineage>
        <taxon>Bacteria</taxon>
        <taxon>Bacillati</taxon>
        <taxon>Bacillota</taxon>
        <taxon>Bacilli</taxon>
        <taxon>Bacillales</taxon>
        <taxon>Thermoactinomycetaceae</taxon>
        <taxon>Kroppenstedtia</taxon>
    </lineage>
</organism>
<sequence length="74" mass="8665">MSFCVTNVMRSGWNRPKVEKEMAAAHKREDPESGILSFVLKRLFMGRHFKGFHSVRIESAIQDNKKRPRFWSLG</sequence>
<dbReference type="EMBL" id="FTOD01000003">
    <property type="protein sequence ID" value="SIS59953.1"/>
    <property type="molecule type" value="Genomic_DNA"/>
</dbReference>
<dbReference type="Proteomes" id="UP000186795">
    <property type="component" value="Unassembled WGS sequence"/>
</dbReference>
<name>A0A1N7KED9_9BACL</name>
<reference evidence="2" key="1">
    <citation type="submission" date="2017-01" db="EMBL/GenBank/DDBJ databases">
        <authorList>
            <person name="Varghese N."/>
            <person name="Submissions S."/>
        </authorList>
    </citation>
    <scope>NUCLEOTIDE SEQUENCE [LARGE SCALE GENOMIC DNA]</scope>
    <source>
        <strain evidence="2">DSM 45196</strain>
    </source>
</reference>
<protein>
    <submittedName>
        <fullName evidence="1">Uncharacterized protein</fullName>
    </submittedName>
</protein>